<dbReference type="Proteomes" id="UP001500456">
    <property type="component" value="Unassembled WGS sequence"/>
</dbReference>
<dbReference type="EMBL" id="BAAAZX010000008">
    <property type="protein sequence ID" value="GAA3995108.1"/>
    <property type="molecule type" value="Genomic_DNA"/>
</dbReference>
<protein>
    <recommendedName>
        <fullName evidence="5">Lipoprotein</fullName>
    </recommendedName>
</protein>
<evidence type="ECO:0000256" key="1">
    <source>
        <dbReference type="SAM" id="MobiDB-lite"/>
    </source>
</evidence>
<dbReference type="PROSITE" id="PS51257">
    <property type="entry name" value="PROKAR_LIPOPROTEIN"/>
    <property type="match status" value="1"/>
</dbReference>
<organism evidence="3 4">
    <name type="scientific">Streptomyces plumbiresistens</name>
    <dbReference type="NCBI Taxonomy" id="511811"/>
    <lineage>
        <taxon>Bacteria</taxon>
        <taxon>Bacillati</taxon>
        <taxon>Actinomycetota</taxon>
        <taxon>Actinomycetes</taxon>
        <taxon>Kitasatosporales</taxon>
        <taxon>Streptomycetaceae</taxon>
        <taxon>Streptomyces</taxon>
    </lineage>
</organism>
<name>A0ABP7RBM3_9ACTN</name>
<evidence type="ECO:0008006" key="5">
    <source>
        <dbReference type="Google" id="ProtNLM"/>
    </source>
</evidence>
<evidence type="ECO:0000256" key="2">
    <source>
        <dbReference type="SAM" id="SignalP"/>
    </source>
</evidence>
<proteinExistence type="predicted"/>
<evidence type="ECO:0000313" key="4">
    <source>
        <dbReference type="Proteomes" id="UP001500456"/>
    </source>
</evidence>
<reference evidence="4" key="1">
    <citation type="journal article" date="2019" name="Int. J. Syst. Evol. Microbiol.">
        <title>The Global Catalogue of Microorganisms (GCM) 10K type strain sequencing project: providing services to taxonomists for standard genome sequencing and annotation.</title>
        <authorList>
            <consortium name="The Broad Institute Genomics Platform"/>
            <consortium name="The Broad Institute Genome Sequencing Center for Infectious Disease"/>
            <person name="Wu L."/>
            <person name="Ma J."/>
        </authorList>
    </citation>
    <scope>NUCLEOTIDE SEQUENCE [LARGE SCALE GENOMIC DNA]</scope>
    <source>
        <strain evidence="4">JCM 16924</strain>
    </source>
</reference>
<gene>
    <name evidence="3" type="ORF">GCM10022232_34370</name>
</gene>
<sequence>MRRPALAALLLLPLLAACGGGGGGEQRTEASGTAGSAPRAAASAEPSPSPSTAAEKKPSSGASSSQGPKNTVPDDELTPVTGSFTKEEKKYLSGRVPEGIDPAAILQAGQETCDKLAATAKVDRDATVGAVIAGEVKGAEEAVKGLCPELKSLIEDTEGGYADGTHADPVPGTYRALTPMEDCSWSLDGASGGAHRITVKKGTESFTSSGCYAWQKES</sequence>
<feature type="chain" id="PRO_5046808059" description="Lipoprotein" evidence="2">
    <location>
        <begin position="20"/>
        <end position="218"/>
    </location>
</feature>
<feature type="signal peptide" evidence="2">
    <location>
        <begin position="1"/>
        <end position="19"/>
    </location>
</feature>
<keyword evidence="4" id="KW-1185">Reference proteome</keyword>
<evidence type="ECO:0000313" key="3">
    <source>
        <dbReference type="EMBL" id="GAA3995108.1"/>
    </source>
</evidence>
<keyword evidence="2" id="KW-0732">Signal</keyword>
<comment type="caution">
    <text evidence="3">The sequence shown here is derived from an EMBL/GenBank/DDBJ whole genome shotgun (WGS) entry which is preliminary data.</text>
</comment>
<feature type="region of interest" description="Disordered" evidence="1">
    <location>
        <begin position="18"/>
        <end position="86"/>
    </location>
</feature>
<dbReference type="RefSeq" id="WP_345564307.1">
    <property type="nucleotide sequence ID" value="NZ_BAAAZX010000008.1"/>
</dbReference>
<feature type="compositionally biased region" description="Low complexity" evidence="1">
    <location>
        <begin position="30"/>
        <end position="53"/>
    </location>
</feature>
<accession>A0ABP7RBM3</accession>